<keyword evidence="1" id="KW-0472">Membrane</keyword>
<dbReference type="EMBL" id="WSFO01000001">
    <property type="protein sequence ID" value="KAE9632399.1"/>
    <property type="molecule type" value="Genomic_DNA"/>
</dbReference>
<dbReference type="AlphaFoldDB" id="A0A6A4RKL4"/>
<evidence type="ECO:0000313" key="3">
    <source>
        <dbReference type="Proteomes" id="UP000441586"/>
    </source>
</evidence>
<comment type="caution">
    <text evidence="2">The sequence shown here is derived from an EMBL/GenBank/DDBJ whole genome shotgun (WGS) entry which is preliminary data.</text>
</comment>
<accession>A0A6A4RKL4</accession>
<keyword evidence="1" id="KW-0812">Transmembrane</keyword>
<dbReference type="RefSeq" id="WP_158976373.1">
    <property type="nucleotide sequence ID" value="NZ_WSFO01000001.1"/>
</dbReference>
<reference evidence="2 3" key="1">
    <citation type="submission" date="2019-12" db="EMBL/GenBank/DDBJ databases">
        <authorList>
            <person name="Zhang Y.-J."/>
        </authorList>
    </citation>
    <scope>NUCLEOTIDE SEQUENCE [LARGE SCALE GENOMIC DNA]</scope>
    <source>
        <strain evidence="2 3">H18S-6</strain>
    </source>
</reference>
<feature type="transmembrane region" description="Helical" evidence="1">
    <location>
        <begin position="53"/>
        <end position="73"/>
    </location>
</feature>
<sequence length="96" mass="10825">MSEMRKTGQSQRAEQFAVVLKMLALSAPAVAITVSGSGLALQNERVPEVIGRHFFLVVSIGWLVVGLFLLSWGKRRLDEIDRKHRPWMYQTEAKGE</sequence>
<evidence type="ECO:0000313" key="2">
    <source>
        <dbReference type="EMBL" id="KAE9632399.1"/>
    </source>
</evidence>
<dbReference type="Proteomes" id="UP000441586">
    <property type="component" value="Unassembled WGS sequence"/>
</dbReference>
<gene>
    <name evidence="2" type="ORF">GP644_01075</name>
</gene>
<keyword evidence="1" id="KW-1133">Transmembrane helix</keyword>
<proteinExistence type="predicted"/>
<organism evidence="2 3">
    <name type="scientific">Parasedimentitalea maritima</name>
    <dbReference type="NCBI Taxonomy" id="2578117"/>
    <lineage>
        <taxon>Bacteria</taxon>
        <taxon>Pseudomonadati</taxon>
        <taxon>Pseudomonadota</taxon>
        <taxon>Alphaproteobacteria</taxon>
        <taxon>Rhodobacterales</taxon>
        <taxon>Paracoccaceae</taxon>
        <taxon>Parasedimentitalea</taxon>
    </lineage>
</organism>
<feature type="transmembrane region" description="Helical" evidence="1">
    <location>
        <begin position="20"/>
        <end position="41"/>
    </location>
</feature>
<name>A0A6A4RKL4_9RHOB</name>
<evidence type="ECO:0000256" key="1">
    <source>
        <dbReference type="SAM" id="Phobius"/>
    </source>
</evidence>
<protein>
    <submittedName>
        <fullName evidence="2">Uncharacterized protein</fullName>
    </submittedName>
</protein>